<keyword evidence="3 7" id="KW-0812">Transmembrane</keyword>
<dbReference type="RefSeq" id="WP_367166949.1">
    <property type="nucleotide sequence ID" value="NZ_JBFKZN010000003.1"/>
</dbReference>
<keyword evidence="6 7" id="KW-0472">Membrane</keyword>
<evidence type="ECO:0000313" key="9">
    <source>
        <dbReference type="Proteomes" id="UP001554567"/>
    </source>
</evidence>
<dbReference type="PANTHER" id="PTHR30086:SF20">
    <property type="entry name" value="ARGININE EXPORTER PROTEIN ARGO-RELATED"/>
    <property type="match status" value="1"/>
</dbReference>
<comment type="subcellular location">
    <subcellularLocation>
        <location evidence="1">Cell membrane</location>
        <topology evidence="1">Multi-pass membrane protein</topology>
    </subcellularLocation>
</comment>
<gene>
    <name evidence="8" type="ORF">ABW286_06065</name>
</gene>
<feature type="transmembrane region" description="Helical" evidence="7">
    <location>
        <begin position="69"/>
        <end position="90"/>
    </location>
</feature>
<proteinExistence type="predicted"/>
<reference evidence="8 9" key="1">
    <citation type="submission" date="2024-07" db="EMBL/GenBank/DDBJ databases">
        <authorList>
            <person name="Dulla G.F.J."/>
            <person name="Delorm J.G."/>
        </authorList>
    </citation>
    <scope>NUCLEOTIDE SEQUENCE [LARGE SCALE GENOMIC DNA]</scope>
    <source>
        <strain evidence="8 9">JGD 233</strain>
    </source>
</reference>
<organism evidence="8 9">
    <name type="scientific">Erwinia papayae</name>
    <dbReference type="NCBI Taxonomy" id="206499"/>
    <lineage>
        <taxon>Bacteria</taxon>
        <taxon>Pseudomonadati</taxon>
        <taxon>Pseudomonadota</taxon>
        <taxon>Gammaproteobacteria</taxon>
        <taxon>Enterobacterales</taxon>
        <taxon>Erwiniaceae</taxon>
        <taxon>Erwinia</taxon>
    </lineage>
</organism>
<keyword evidence="4" id="KW-0813">Transport</keyword>
<feature type="transmembrane region" description="Helical" evidence="7">
    <location>
        <begin position="6"/>
        <end position="30"/>
    </location>
</feature>
<name>A0ABV3MYW1_9GAMM</name>
<feature type="transmembrane region" description="Helical" evidence="7">
    <location>
        <begin position="42"/>
        <end position="63"/>
    </location>
</feature>
<dbReference type="EMBL" id="JBFKZN010000003">
    <property type="protein sequence ID" value="MEW5288745.1"/>
    <property type="molecule type" value="Genomic_DNA"/>
</dbReference>
<comment type="caution">
    <text evidence="8">The sequence shown here is derived from an EMBL/GenBank/DDBJ whole genome shotgun (WGS) entry which is preliminary data.</text>
</comment>
<evidence type="ECO:0000256" key="3">
    <source>
        <dbReference type="ARBA" id="ARBA00022692"/>
    </source>
</evidence>
<keyword evidence="4" id="KW-0029">Amino-acid transport</keyword>
<dbReference type="InterPro" id="IPR001123">
    <property type="entry name" value="LeuE-type"/>
</dbReference>
<dbReference type="PANTHER" id="PTHR30086">
    <property type="entry name" value="ARGININE EXPORTER PROTEIN ARGO"/>
    <property type="match status" value="1"/>
</dbReference>
<keyword evidence="5 7" id="KW-1133">Transmembrane helix</keyword>
<keyword evidence="2" id="KW-1003">Cell membrane</keyword>
<evidence type="ECO:0000256" key="7">
    <source>
        <dbReference type="SAM" id="Phobius"/>
    </source>
</evidence>
<dbReference type="Proteomes" id="UP001554567">
    <property type="component" value="Unassembled WGS sequence"/>
</dbReference>
<evidence type="ECO:0000256" key="4">
    <source>
        <dbReference type="ARBA" id="ARBA00022970"/>
    </source>
</evidence>
<accession>A0ABV3MYW1</accession>
<evidence type="ECO:0000313" key="8">
    <source>
        <dbReference type="EMBL" id="MEW5288745.1"/>
    </source>
</evidence>
<evidence type="ECO:0000256" key="2">
    <source>
        <dbReference type="ARBA" id="ARBA00022475"/>
    </source>
</evidence>
<evidence type="ECO:0000256" key="1">
    <source>
        <dbReference type="ARBA" id="ARBA00004651"/>
    </source>
</evidence>
<protein>
    <submittedName>
        <fullName evidence="8">LysE family transporter</fullName>
    </submittedName>
</protein>
<evidence type="ECO:0000256" key="5">
    <source>
        <dbReference type="ARBA" id="ARBA00022989"/>
    </source>
</evidence>
<evidence type="ECO:0000256" key="6">
    <source>
        <dbReference type="ARBA" id="ARBA00023136"/>
    </source>
</evidence>
<keyword evidence="9" id="KW-1185">Reference proteome</keyword>
<feature type="transmembrane region" description="Helical" evidence="7">
    <location>
        <begin position="148"/>
        <end position="167"/>
    </location>
</feature>
<dbReference type="Pfam" id="PF01810">
    <property type="entry name" value="LysE"/>
    <property type="match status" value="1"/>
</dbReference>
<sequence>MEANIIALATIFGALILGAISPGPSFILVARTAMASARRAGMGAAVGMAAGSFIISLVALLGLHTLLSAVPWLWLALKTAGGLYLLWMAFRMFRGAKQPLLMTQGSATGQSFQRAFLTAFGTQVSNPKTAVVFAGIFAALLPPHISTVMYVSLPVISMLVDGLWYAFVAYALSSSGPRNTYLRYKAMFDRLGGSVMALLGIRLIVK</sequence>